<gene>
    <name evidence="1" type="ORF">OICFNHDK_3793</name>
</gene>
<reference evidence="1" key="2">
    <citation type="submission" date="2021-08" db="EMBL/GenBank/DDBJ databases">
        <authorList>
            <person name="Tani A."/>
            <person name="Ola A."/>
            <person name="Ogura Y."/>
            <person name="Katsura K."/>
            <person name="Hayashi T."/>
        </authorList>
    </citation>
    <scope>NUCLEOTIDE SEQUENCE</scope>
    <source>
        <strain evidence="1">DSM 21893</strain>
    </source>
</reference>
<name>A0AAV4ZBP8_9HYPH</name>
<reference evidence="1" key="1">
    <citation type="journal article" date="2016" name="Front. Microbiol.">
        <title>Genome Sequence of the Piezophilic, Mesophilic Sulfate-Reducing Bacterium Desulfovibrio indicus J2T.</title>
        <authorList>
            <person name="Cao J."/>
            <person name="Maignien L."/>
            <person name="Shao Z."/>
            <person name="Alain K."/>
            <person name="Jebbar M."/>
        </authorList>
    </citation>
    <scope>NUCLEOTIDE SEQUENCE</scope>
    <source>
        <strain evidence="1">DSM 21893</strain>
    </source>
</reference>
<dbReference type="EMBL" id="BPQF01000019">
    <property type="protein sequence ID" value="GJD41310.1"/>
    <property type="molecule type" value="Genomic_DNA"/>
</dbReference>
<dbReference type="Proteomes" id="UP001055307">
    <property type="component" value="Unassembled WGS sequence"/>
</dbReference>
<proteinExistence type="predicted"/>
<evidence type="ECO:0000313" key="1">
    <source>
        <dbReference type="EMBL" id="GJD41310.1"/>
    </source>
</evidence>
<protein>
    <recommendedName>
        <fullName evidence="3">DUF3168 domain-containing protein</fullName>
    </recommendedName>
</protein>
<dbReference type="Gene3D" id="3.30.2000.30">
    <property type="match status" value="1"/>
</dbReference>
<dbReference type="InterPro" id="IPR053745">
    <property type="entry name" value="Viral_Tail_Comp_sf"/>
</dbReference>
<accession>A0AAV4ZBP8</accession>
<dbReference type="InterPro" id="IPR021508">
    <property type="entry name" value="Gp17-like"/>
</dbReference>
<dbReference type="Pfam" id="PF11367">
    <property type="entry name" value="Tail_completion_gp17"/>
    <property type="match status" value="1"/>
</dbReference>
<organism evidence="1 2">
    <name type="scientific">Methylobacterium bullatum</name>
    <dbReference type="NCBI Taxonomy" id="570505"/>
    <lineage>
        <taxon>Bacteria</taxon>
        <taxon>Pseudomonadati</taxon>
        <taxon>Pseudomonadota</taxon>
        <taxon>Alphaproteobacteria</taxon>
        <taxon>Hyphomicrobiales</taxon>
        <taxon>Methylobacteriaceae</taxon>
        <taxon>Methylobacterium</taxon>
    </lineage>
</organism>
<dbReference type="RefSeq" id="WP_192215665.1">
    <property type="nucleotide sequence ID" value="NZ_BPQF01000019.1"/>
</dbReference>
<keyword evidence="2" id="KW-1185">Reference proteome</keyword>
<sequence>MTEPTLALQGAIVAALKGAAPVRAVLGERIYDRVPTAAAKPYVRVGEDQVVPDRAECFERSVEIYATLHVWSAAVGRPEAKRAVGAIVDALDGADLDLGTDLHLVLIEHDSTRFVDGDDPLTTHGVVVFRALIDAA</sequence>
<evidence type="ECO:0000313" key="2">
    <source>
        <dbReference type="Proteomes" id="UP001055307"/>
    </source>
</evidence>
<evidence type="ECO:0008006" key="3">
    <source>
        <dbReference type="Google" id="ProtNLM"/>
    </source>
</evidence>
<dbReference type="AlphaFoldDB" id="A0AAV4ZBP8"/>
<comment type="caution">
    <text evidence="1">The sequence shown here is derived from an EMBL/GenBank/DDBJ whole genome shotgun (WGS) entry which is preliminary data.</text>
</comment>